<keyword evidence="2" id="KW-0238">DNA-binding</keyword>
<dbReference type="InterPro" id="IPR036388">
    <property type="entry name" value="WH-like_DNA-bd_sf"/>
</dbReference>
<dbReference type="CDD" id="cd00038">
    <property type="entry name" value="CAP_ED"/>
    <property type="match status" value="1"/>
</dbReference>
<evidence type="ECO:0000313" key="7">
    <source>
        <dbReference type="Proteomes" id="UP000675880"/>
    </source>
</evidence>
<accession>A0ABM8RJ78</accession>
<evidence type="ECO:0000256" key="2">
    <source>
        <dbReference type="ARBA" id="ARBA00023125"/>
    </source>
</evidence>
<dbReference type="Gene3D" id="2.60.120.10">
    <property type="entry name" value="Jelly Rolls"/>
    <property type="match status" value="1"/>
</dbReference>
<sequence>MIRTAMNMVDHRHCLALSGCFRGKLCEQLMSRPGQRVPKGGRIYGLGDAAQSVFFLRYGFVKLTSLTEDGRELILRLHQAGEVFGELCHCTGERREQAVAMEDSEVVELNFEEFIAHLQSNRPAFLLFLSNVAQQLSAAYDQIQTLSFGNTMERLVRTLGRLADEFGEPDGEWVRLTHYFRQDDLAQMIGARREVVSTLLNQLREQGLINYARKDGLLLRRADLDQFLGSAEKSSAGLKHSGF</sequence>
<feature type="domain" description="Cyclic nucleotide-binding" evidence="4">
    <location>
        <begin position="37"/>
        <end position="114"/>
    </location>
</feature>
<keyword evidence="7" id="KW-1185">Reference proteome</keyword>
<keyword evidence="6" id="KW-0675">Receptor</keyword>
<dbReference type="SMART" id="SM00100">
    <property type="entry name" value="cNMP"/>
    <property type="match status" value="1"/>
</dbReference>
<evidence type="ECO:0000259" key="5">
    <source>
        <dbReference type="PROSITE" id="PS51063"/>
    </source>
</evidence>
<dbReference type="RefSeq" id="WP_213042571.1">
    <property type="nucleotide sequence ID" value="NZ_CAJNBJ010000016.1"/>
</dbReference>
<name>A0ABM8RJ78_9BACT</name>
<evidence type="ECO:0000313" key="6">
    <source>
        <dbReference type="EMBL" id="CAE6755965.1"/>
    </source>
</evidence>
<dbReference type="PANTHER" id="PTHR24567:SF68">
    <property type="entry name" value="DNA-BINDING TRANSCRIPTIONAL DUAL REGULATOR CRP"/>
    <property type="match status" value="1"/>
</dbReference>
<dbReference type="EMBL" id="CAJNBJ010000016">
    <property type="protein sequence ID" value="CAE6755965.1"/>
    <property type="molecule type" value="Genomic_DNA"/>
</dbReference>
<protein>
    <submittedName>
        <fullName evidence="6">cAMP receptor protein</fullName>
    </submittedName>
</protein>
<dbReference type="InterPro" id="IPR018490">
    <property type="entry name" value="cNMP-bd_dom_sf"/>
</dbReference>
<dbReference type="InterPro" id="IPR050397">
    <property type="entry name" value="Env_Response_Regulators"/>
</dbReference>
<reference evidence="6 7" key="1">
    <citation type="submission" date="2021-02" db="EMBL/GenBank/DDBJ databases">
        <authorList>
            <person name="Han P."/>
        </authorList>
    </citation>
    <scope>NUCLEOTIDE SEQUENCE [LARGE SCALE GENOMIC DNA]</scope>
    <source>
        <strain evidence="6">Candidatus Nitrospira sp. ZN2</strain>
    </source>
</reference>
<keyword evidence="3" id="KW-0804">Transcription</keyword>
<proteinExistence type="predicted"/>
<evidence type="ECO:0000256" key="1">
    <source>
        <dbReference type="ARBA" id="ARBA00023015"/>
    </source>
</evidence>
<dbReference type="InterPro" id="IPR036390">
    <property type="entry name" value="WH_DNA-bd_sf"/>
</dbReference>
<dbReference type="InterPro" id="IPR012318">
    <property type="entry name" value="HTH_CRP"/>
</dbReference>
<organism evidence="6 7">
    <name type="scientific">Nitrospira defluvii</name>
    <dbReference type="NCBI Taxonomy" id="330214"/>
    <lineage>
        <taxon>Bacteria</taxon>
        <taxon>Pseudomonadati</taxon>
        <taxon>Nitrospirota</taxon>
        <taxon>Nitrospiria</taxon>
        <taxon>Nitrospirales</taxon>
        <taxon>Nitrospiraceae</taxon>
        <taxon>Nitrospira</taxon>
    </lineage>
</organism>
<dbReference type="SUPFAM" id="SSF51206">
    <property type="entry name" value="cAMP-binding domain-like"/>
    <property type="match status" value="1"/>
</dbReference>
<dbReference type="SUPFAM" id="SSF46785">
    <property type="entry name" value="Winged helix' DNA-binding domain"/>
    <property type="match status" value="1"/>
</dbReference>
<comment type="caution">
    <text evidence="6">The sequence shown here is derived from an EMBL/GenBank/DDBJ whole genome shotgun (WGS) entry which is preliminary data.</text>
</comment>
<feature type="domain" description="HTH crp-type" evidence="5">
    <location>
        <begin position="149"/>
        <end position="223"/>
    </location>
</feature>
<evidence type="ECO:0000259" key="4">
    <source>
        <dbReference type="PROSITE" id="PS50042"/>
    </source>
</evidence>
<keyword evidence="1" id="KW-0805">Transcription regulation</keyword>
<dbReference type="Pfam" id="PF13545">
    <property type="entry name" value="HTH_Crp_2"/>
    <property type="match status" value="1"/>
</dbReference>
<dbReference type="InterPro" id="IPR000595">
    <property type="entry name" value="cNMP-bd_dom"/>
</dbReference>
<gene>
    <name evidence="6" type="ORF">NSPZN2_30405</name>
</gene>
<dbReference type="SMART" id="SM00419">
    <property type="entry name" value="HTH_CRP"/>
    <property type="match status" value="1"/>
</dbReference>
<evidence type="ECO:0000256" key="3">
    <source>
        <dbReference type="ARBA" id="ARBA00023163"/>
    </source>
</evidence>
<dbReference type="Gene3D" id="1.10.10.10">
    <property type="entry name" value="Winged helix-like DNA-binding domain superfamily/Winged helix DNA-binding domain"/>
    <property type="match status" value="1"/>
</dbReference>
<dbReference type="Pfam" id="PF00027">
    <property type="entry name" value="cNMP_binding"/>
    <property type="match status" value="1"/>
</dbReference>
<dbReference type="PANTHER" id="PTHR24567">
    <property type="entry name" value="CRP FAMILY TRANSCRIPTIONAL REGULATORY PROTEIN"/>
    <property type="match status" value="1"/>
</dbReference>
<dbReference type="Proteomes" id="UP000675880">
    <property type="component" value="Unassembled WGS sequence"/>
</dbReference>
<dbReference type="PROSITE" id="PS50042">
    <property type="entry name" value="CNMP_BINDING_3"/>
    <property type="match status" value="1"/>
</dbReference>
<dbReference type="PROSITE" id="PS51063">
    <property type="entry name" value="HTH_CRP_2"/>
    <property type="match status" value="1"/>
</dbReference>
<dbReference type="InterPro" id="IPR014710">
    <property type="entry name" value="RmlC-like_jellyroll"/>
</dbReference>